<evidence type="ECO:0000313" key="1">
    <source>
        <dbReference type="EMBL" id="CAK8985497.1"/>
    </source>
</evidence>
<reference evidence="1 2" key="1">
    <citation type="submission" date="2024-02" db="EMBL/GenBank/DDBJ databases">
        <authorList>
            <person name="Chen Y."/>
            <person name="Shah S."/>
            <person name="Dougan E. K."/>
            <person name="Thang M."/>
            <person name="Chan C."/>
        </authorList>
    </citation>
    <scope>NUCLEOTIDE SEQUENCE [LARGE SCALE GENOMIC DNA]</scope>
</reference>
<comment type="caution">
    <text evidence="1">The sequence shown here is derived from an EMBL/GenBank/DDBJ whole genome shotgun (WGS) entry which is preliminary data.</text>
</comment>
<dbReference type="EMBL" id="CAXAMM010000015">
    <property type="protein sequence ID" value="CAK8985497.1"/>
    <property type="molecule type" value="Genomic_DNA"/>
</dbReference>
<name>A0ABP0H5K5_9DINO</name>
<protein>
    <submittedName>
        <fullName evidence="1">Uncharacterized protein</fullName>
    </submittedName>
</protein>
<dbReference type="Proteomes" id="UP001642464">
    <property type="component" value="Unassembled WGS sequence"/>
</dbReference>
<gene>
    <name evidence="1" type="ORF">SCF082_LOCUS177</name>
</gene>
<keyword evidence="2" id="KW-1185">Reference proteome</keyword>
<accession>A0ABP0H5K5</accession>
<proteinExistence type="predicted"/>
<organism evidence="1 2">
    <name type="scientific">Durusdinium trenchii</name>
    <dbReference type="NCBI Taxonomy" id="1381693"/>
    <lineage>
        <taxon>Eukaryota</taxon>
        <taxon>Sar</taxon>
        <taxon>Alveolata</taxon>
        <taxon>Dinophyceae</taxon>
        <taxon>Suessiales</taxon>
        <taxon>Symbiodiniaceae</taxon>
        <taxon>Durusdinium</taxon>
    </lineage>
</organism>
<sequence>MRELLIGVQCDFRPSRSLTIPWFRGVPPTDSERIQTAWAGAPDFDGVEQSDPTVESWTTSLSFQNRKFSPRVSLRATSRLVRNCLEPRWWNARVQVVKVFESLSMTMFPHFAVQQIKSMCKKSKGCLHG</sequence>
<evidence type="ECO:0000313" key="2">
    <source>
        <dbReference type="Proteomes" id="UP001642464"/>
    </source>
</evidence>